<dbReference type="Proteomes" id="UP001372526">
    <property type="component" value="Unassembled WGS sequence"/>
</dbReference>
<reference evidence="1 2" key="1">
    <citation type="submission" date="2024-01" db="EMBL/GenBank/DDBJ databases">
        <title>Seven novel Bacillus-like species.</title>
        <authorList>
            <person name="Liu G."/>
        </authorList>
    </citation>
    <scope>NUCLEOTIDE SEQUENCE [LARGE SCALE GENOMIC DNA]</scope>
    <source>
        <strain evidence="1 2">FJAT-51639</strain>
    </source>
</reference>
<keyword evidence="2" id="KW-1185">Reference proteome</keyword>
<name>A0ABU8FGL3_9BACI</name>
<proteinExistence type="predicted"/>
<accession>A0ABU8FGL3</accession>
<sequence length="52" mass="5938">MNWISMNIPVVEENIHATIRIYIQETTMISEIAIEKVYLAQGAKDDCPELVC</sequence>
<evidence type="ECO:0000313" key="1">
    <source>
        <dbReference type="EMBL" id="MEI4800855.1"/>
    </source>
</evidence>
<evidence type="ECO:0008006" key="3">
    <source>
        <dbReference type="Google" id="ProtNLM"/>
    </source>
</evidence>
<evidence type="ECO:0000313" key="2">
    <source>
        <dbReference type="Proteomes" id="UP001372526"/>
    </source>
</evidence>
<protein>
    <recommendedName>
        <fullName evidence="3">DUF551 domain-containing protein</fullName>
    </recommendedName>
</protein>
<gene>
    <name evidence="1" type="ORF">WAZ07_05840</name>
</gene>
<dbReference type="EMBL" id="JBAWSX010000002">
    <property type="protein sequence ID" value="MEI4800855.1"/>
    <property type="molecule type" value="Genomic_DNA"/>
</dbReference>
<comment type="caution">
    <text evidence="1">The sequence shown here is derived from an EMBL/GenBank/DDBJ whole genome shotgun (WGS) entry which is preliminary data.</text>
</comment>
<organism evidence="1 2">
    <name type="scientific">Bacillus bruguierae</name>
    <dbReference type="NCBI Taxonomy" id="3127667"/>
    <lineage>
        <taxon>Bacteria</taxon>
        <taxon>Bacillati</taxon>
        <taxon>Bacillota</taxon>
        <taxon>Bacilli</taxon>
        <taxon>Bacillales</taxon>
        <taxon>Bacillaceae</taxon>
        <taxon>Bacillus</taxon>
    </lineage>
</organism>
<dbReference type="RefSeq" id="WP_336471681.1">
    <property type="nucleotide sequence ID" value="NZ_JBAWSX010000002.1"/>
</dbReference>